<reference evidence="8 9" key="1">
    <citation type="submission" date="2017-07" db="EMBL/GenBank/DDBJ databases">
        <title>An improved, manually edited Actinidia chinensis var. chinensis (kiwifruit) genome highlights the challenges associated with draft genomes and gene prediction in plants.</title>
        <authorList>
            <person name="Pilkington S."/>
            <person name="Crowhurst R."/>
            <person name="Hilario E."/>
            <person name="Nardozza S."/>
            <person name="Fraser L."/>
            <person name="Peng Y."/>
            <person name="Gunaseelan K."/>
            <person name="Simpson R."/>
            <person name="Tahir J."/>
            <person name="Deroles S."/>
            <person name="Templeton K."/>
            <person name="Luo Z."/>
            <person name="Davy M."/>
            <person name="Cheng C."/>
            <person name="Mcneilage M."/>
            <person name="Scaglione D."/>
            <person name="Liu Y."/>
            <person name="Zhang Q."/>
            <person name="Datson P."/>
            <person name="De Silva N."/>
            <person name="Gardiner S."/>
            <person name="Bassett H."/>
            <person name="Chagne D."/>
            <person name="Mccallum J."/>
            <person name="Dzierzon H."/>
            <person name="Deng C."/>
            <person name="Wang Y.-Y."/>
            <person name="Barron N."/>
            <person name="Manako K."/>
            <person name="Bowen J."/>
            <person name="Foster T."/>
            <person name="Erridge Z."/>
            <person name="Tiffin H."/>
            <person name="Waite C."/>
            <person name="Davies K."/>
            <person name="Grierson E."/>
            <person name="Laing W."/>
            <person name="Kirk R."/>
            <person name="Chen X."/>
            <person name="Wood M."/>
            <person name="Montefiori M."/>
            <person name="Brummell D."/>
            <person name="Schwinn K."/>
            <person name="Catanach A."/>
            <person name="Fullerton C."/>
            <person name="Li D."/>
            <person name="Meiyalaghan S."/>
            <person name="Nieuwenhuizen N."/>
            <person name="Read N."/>
            <person name="Prakash R."/>
            <person name="Hunter D."/>
            <person name="Zhang H."/>
            <person name="Mckenzie M."/>
            <person name="Knabel M."/>
            <person name="Harris A."/>
            <person name="Allan A."/>
            <person name="Chen A."/>
            <person name="Janssen B."/>
            <person name="Plunkett B."/>
            <person name="Dwamena C."/>
            <person name="Voogd C."/>
            <person name="Leif D."/>
            <person name="Lafferty D."/>
            <person name="Souleyre E."/>
            <person name="Varkonyi-Gasic E."/>
            <person name="Gambi F."/>
            <person name="Hanley J."/>
            <person name="Yao J.-L."/>
            <person name="Cheung J."/>
            <person name="David K."/>
            <person name="Warren B."/>
            <person name="Marsh K."/>
            <person name="Snowden K."/>
            <person name="Lin-Wang K."/>
            <person name="Brian L."/>
            <person name="Martinez-Sanchez M."/>
            <person name="Wang M."/>
            <person name="Ileperuma N."/>
            <person name="Macnee N."/>
            <person name="Campin R."/>
            <person name="Mcatee P."/>
            <person name="Drummond R."/>
            <person name="Espley R."/>
            <person name="Ireland H."/>
            <person name="Wu R."/>
            <person name="Atkinson R."/>
            <person name="Karunairetnam S."/>
            <person name="Bulley S."/>
            <person name="Chunkath S."/>
            <person name="Hanley Z."/>
            <person name="Storey R."/>
            <person name="Thrimawithana A."/>
            <person name="Thomson S."/>
            <person name="David C."/>
            <person name="Testolin R."/>
        </authorList>
    </citation>
    <scope>NUCLEOTIDE SEQUENCE [LARGE SCALE GENOMIC DNA]</scope>
    <source>
        <strain evidence="9">cv. Red5</strain>
        <tissue evidence="8">Young leaf</tissue>
    </source>
</reference>
<evidence type="ECO:0000256" key="6">
    <source>
        <dbReference type="RuleBase" id="RU362027"/>
    </source>
</evidence>
<dbReference type="InterPro" id="IPR029044">
    <property type="entry name" value="Nucleotide-diphossugar_trans"/>
</dbReference>
<comment type="pathway">
    <text evidence="2">Glycan metabolism; pectin biosynthesis.</text>
</comment>
<keyword evidence="4" id="KW-0328">Glycosyltransferase</keyword>
<feature type="signal peptide" evidence="7">
    <location>
        <begin position="1"/>
        <end position="29"/>
    </location>
</feature>
<evidence type="ECO:0000313" key="8">
    <source>
        <dbReference type="EMBL" id="PSS21388.1"/>
    </source>
</evidence>
<dbReference type="Pfam" id="PF01501">
    <property type="entry name" value="Glyco_transf_8"/>
    <property type="match status" value="1"/>
</dbReference>
<dbReference type="InterPro" id="IPR050748">
    <property type="entry name" value="Glycosyltrans_8_dom-fam"/>
</dbReference>
<dbReference type="STRING" id="1590841.A0A2R6R5V3"/>
<feature type="chain" id="PRO_5015303232" description="Hexosyltransferase" evidence="7">
    <location>
        <begin position="30"/>
        <end position="326"/>
    </location>
</feature>
<organism evidence="8 9">
    <name type="scientific">Actinidia chinensis var. chinensis</name>
    <name type="common">Chinese soft-hair kiwi</name>
    <dbReference type="NCBI Taxonomy" id="1590841"/>
    <lineage>
        <taxon>Eukaryota</taxon>
        <taxon>Viridiplantae</taxon>
        <taxon>Streptophyta</taxon>
        <taxon>Embryophyta</taxon>
        <taxon>Tracheophyta</taxon>
        <taxon>Spermatophyta</taxon>
        <taxon>Magnoliopsida</taxon>
        <taxon>eudicotyledons</taxon>
        <taxon>Gunneridae</taxon>
        <taxon>Pentapetalae</taxon>
        <taxon>asterids</taxon>
        <taxon>Ericales</taxon>
        <taxon>Actinidiaceae</taxon>
        <taxon>Actinidia</taxon>
    </lineage>
</organism>
<dbReference type="InParanoid" id="A0A2R6R5V3"/>
<dbReference type="GO" id="GO:0016020">
    <property type="term" value="C:membrane"/>
    <property type="evidence" value="ECO:0007669"/>
    <property type="project" value="UniProtKB-SubCell"/>
</dbReference>
<comment type="caution">
    <text evidence="8">The sequence shown here is derived from an EMBL/GenBank/DDBJ whole genome shotgun (WGS) entry which is preliminary data.</text>
</comment>
<reference evidence="9" key="2">
    <citation type="journal article" date="2018" name="BMC Genomics">
        <title>A manually annotated Actinidia chinensis var. chinensis (kiwifruit) genome highlights the challenges associated with draft genomes and gene prediction in plants.</title>
        <authorList>
            <person name="Pilkington S.M."/>
            <person name="Crowhurst R."/>
            <person name="Hilario E."/>
            <person name="Nardozza S."/>
            <person name="Fraser L."/>
            <person name="Peng Y."/>
            <person name="Gunaseelan K."/>
            <person name="Simpson R."/>
            <person name="Tahir J."/>
            <person name="Deroles S.C."/>
            <person name="Templeton K."/>
            <person name="Luo Z."/>
            <person name="Davy M."/>
            <person name="Cheng C."/>
            <person name="McNeilage M."/>
            <person name="Scaglione D."/>
            <person name="Liu Y."/>
            <person name="Zhang Q."/>
            <person name="Datson P."/>
            <person name="De Silva N."/>
            <person name="Gardiner S.E."/>
            <person name="Bassett H."/>
            <person name="Chagne D."/>
            <person name="McCallum J."/>
            <person name="Dzierzon H."/>
            <person name="Deng C."/>
            <person name="Wang Y.Y."/>
            <person name="Barron L."/>
            <person name="Manako K."/>
            <person name="Bowen J."/>
            <person name="Foster T.M."/>
            <person name="Erridge Z.A."/>
            <person name="Tiffin H."/>
            <person name="Waite C.N."/>
            <person name="Davies K.M."/>
            <person name="Grierson E.P."/>
            <person name="Laing W.A."/>
            <person name="Kirk R."/>
            <person name="Chen X."/>
            <person name="Wood M."/>
            <person name="Montefiori M."/>
            <person name="Brummell D.A."/>
            <person name="Schwinn K.E."/>
            <person name="Catanach A."/>
            <person name="Fullerton C."/>
            <person name="Li D."/>
            <person name="Meiyalaghan S."/>
            <person name="Nieuwenhuizen N."/>
            <person name="Read N."/>
            <person name="Prakash R."/>
            <person name="Hunter D."/>
            <person name="Zhang H."/>
            <person name="McKenzie M."/>
            <person name="Knabel M."/>
            <person name="Harris A."/>
            <person name="Allan A.C."/>
            <person name="Gleave A."/>
            <person name="Chen A."/>
            <person name="Janssen B.J."/>
            <person name="Plunkett B."/>
            <person name="Ampomah-Dwamena C."/>
            <person name="Voogd C."/>
            <person name="Leif D."/>
            <person name="Lafferty D."/>
            <person name="Souleyre E.J.F."/>
            <person name="Varkonyi-Gasic E."/>
            <person name="Gambi F."/>
            <person name="Hanley J."/>
            <person name="Yao J.L."/>
            <person name="Cheung J."/>
            <person name="David K.M."/>
            <person name="Warren B."/>
            <person name="Marsh K."/>
            <person name="Snowden K.C."/>
            <person name="Lin-Wang K."/>
            <person name="Brian L."/>
            <person name="Martinez-Sanchez M."/>
            <person name="Wang M."/>
            <person name="Ileperuma N."/>
            <person name="Macnee N."/>
            <person name="Campin R."/>
            <person name="McAtee P."/>
            <person name="Drummond R.S.M."/>
            <person name="Espley R.V."/>
            <person name="Ireland H.S."/>
            <person name="Wu R."/>
            <person name="Atkinson R.G."/>
            <person name="Karunairetnam S."/>
            <person name="Bulley S."/>
            <person name="Chunkath S."/>
            <person name="Hanley Z."/>
            <person name="Storey R."/>
            <person name="Thrimawithana A.H."/>
            <person name="Thomson S."/>
            <person name="David C."/>
            <person name="Testolin R."/>
            <person name="Huang H."/>
            <person name="Hellens R.P."/>
            <person name="Schaffer R.J."/>
        </authorList>
    </citation>
    <scope>NUCLEOTIDE SEQUENCE [LARGE SCALE GENOMIC DNA]</scope>
    <source>
        <strain evidence="9">cv. Red5</strain>
    </source>
</reference>
<evidence type="ECO:0000256" key="7">
    <source>
        <dbReference type="SAM" id="SignalP"/>
    </source>
</evidence>
<comment type="subcellular location">
    <subcellularLocation>
        <location evidence="1">Membrane</location>
        <topology evidence="1">Single-pass type II membrane protein</topology>
    </subcellularLocation>
</comment>
<proteinExistence type="inferred from homology"/>
<evidence type="ECO:0000256" key="5">
    <source>
        <dbReference type="ARBA" id="ARBA00022679"/>
    </source>
</evidence>
<name>A0A2R6R5V3_ACTCC</name>
<keyword evidence="5 8" id="KW-0808">Transferase</keyword>
<evidence type="ECO:0000256" key="4">
    <source>
        <dbReference type="ARBA" id="ARBA00022676"/>
    </source>
</evidence>
<dbReference type="OrthoDB" id="411524at2759"/>
<accession>A0A2R6R5V3</accession>
<sequence>MNLGFTKMMPKPIAQILSLLLILPISATASQQFREAPQFYNSPHCPSLGGDTTTTNTTICSQKAVHVAMTLDAAYLRGSLAAILSVLQHSACPDNVHFYFVTSASDDIRHLHLTISKSFPSLPFPSLPNLRIRRRRGRLDSDLILVDDVAKLAATPLGATAVLAAPEYCNANFTSYFTPTFWSNPSLSLTFSNRNACYFNTVVMVIDLERWRLGDFTTNILEWMELQKRMRLYELESLPTFLLVFAGNIAPVDHRWNQHGLGGDNFQGLCRDLHPGPVSLLHWSGKGSRGPGSTQTGRVRWTLCGLLMICCKHLMFLNLKMFVLWE</sequence>
<protein>
    <recommendedName>
        <fullName evidence="6">Hexosyltransferase</fullName>
        <ecNumber evidence="6">2.4.1.-</ecNumber>
    </recommendedName>
</protein>
<comment type="similarity">
    <text evidence="3 6">Belongs to the glycosyltransferase 8 family.</text>
</comment>
<evidence type="ECO:0000313" key="9">
    <source>
        <dbReference type="Proteomes" id="UP000241394"/>
    </source>
</evidence>
<evidence type="ECO:0000256" key="1">
    <source>
        <dbReference type="ARBA" id="ARBA00004606"/>
    </source>
</evidence>
<evidence type="ECO:0000256" key="3">
    <source>
        <dbReference type="ARBA" id="ARBA00006351"/>
    </source>
</evidence>
<dbReference type="Proteomes" id="UP000241394">
    <property type="component" value="Chromosome LG9"/>
</dbReference>
<dbReference type="InterPro" id="IPR002495">
    <property type="entry name" value="Glyco_trans_8"/>
</dbReference>
<dbReference type="Gramene" id="PSS21388">
    <property type="protein sequence ID" value="PSS21388"/>
    <property type="gene ID" value="CEY00_Acc10432"/>
</dbReference>
<dbReference type="GO" id="GO:0016757">
    <property type="term" value="F:glycosyltransferase activity"/>
    <property type="evidence" value="ECO:0007669"/>
    <property type="project" value="UniProtKB-KW"/>
</dbReference>
<keyword evidence="9" id="KW-1185">Reference proteome</keyword>
<dbReference type="Gene3D" id="3.90.550.10">
    <property type="entry name" value="Spore Coat Polysaccharide Biosynthesis Protein SpsA, Chain A"/>
    <property type="match status" value="1"/>
</dbReference>
<dbReference type="GO" id="GO:0005794">
    <property type="term" value="C:Golgi apparatus"/>
    <property type="evidence" value="ECO:0007669"/>
    <property type="project" value="TreeGrafter"/>
</dbReference>
<evidence type="ECO:0000256" key="2">
    <source>
        <dbReference type="ARBA" id="ARBA00004877"/>
    </source>
</evidence>
<keyword evidence="7" id="KW-0732">Signal</keyword>
<dbReference type="PANTHER" id="PTHR13778:SF13">
    <property type="entry name" value="GALACTURONOSYLTRANSFERASE-LIKE 3-RELATED"/>
    <property type="match status" value="1"/>
</dbReference>
<dbReference type="OMA" id="CSQEAVH"/>
<gene>
    <name evidence="8" type="ORF">CEY00_Acc10432</name>
</gene>
<dbReference type="EC" id="2.4.1.-" evidence="6"/>
<dbReference type="AlphaFoldDB" id="A0A2R6R5V3"/>
<dbReference type="EMBL" id="NKQK01000009">
    <property type="protein sequence ID" value="PSS21388.1"/>
    <property type="molecule type" value="Genomic_DNA"/>
</dbReference>
<dbReference type="PANTHER" id="PTHR13778">
    <property type="entry name" value="GLYCOSYLTRANSFERASE 8 DOMAIN-CONTAINING PROTEIN"/>
    <property type="match status" value="1"/>
</dbReference>
<dbReference type="SUPFAM" id="SSF53448">
    <property type="entry name" value="Nucleotide-diphospho-sugar transferases"/>
    <property type="match status" value="1"/>
</dbReference>